<protein>
    <submittedName>
        <fullName evidence="2">Uncharacterized protein</fullName>
    </submittedName>
</protein>
<organism evidence="2 3">
    <name type="scientific">Ceratodon purpureus</name>
    <name type="common">Fire moss</name>
    <name type="synonym">Dicranum purpureum</name>
    <dbReference type="NCBI Taxonomy" id="3225"/>
    <lineage>
        <taxon>Eukaryota</taxon>
        <taxon>Viridiplantae</taxon>
        <taxon>Streptophyta</taxon>
        <taxon>Embryophyta</taxon>
        <taxon>Bryophyta</taxon>
        <taxon>Bryophytina</taxon>
        <taxon>Bryopsida</taxon>
        <taxon>Dicranidae</taxon>
        <taxon>Pseudoditrichales</taxon>
        <taxon>Ditrichaceae</taxon>
        <taxon>Ceratodon</taxon>
    </lineage>
</organism>
<dbReference type="Proteomes" id="UP000822688">
    <property type="component" value="Chromosome 11"/>
</dbReference>
<reference evidence="2 3" key="1">
    <citation type="submission" date="2020-06" db="EMBL/GenBank/DDBJ databases">
        <title>WGS assembly of Ceratodon purpureus strain R40.</title>
        <authorList>
            <person name="Carey S.B."/>
            <person name="Jenkins J."/>
            <person name="Shu S."/>
            <person name="Lovell J.T."/>
            <person name="Sreedasyam A."/>
            <person name="Maumus F."/>
            <person name="Tiley G.P."/>
            <person name="Fernandez-Pozo N."/>
            <person name="Barry K."/>
            <person name="Chen C."/>
            <person name="Wang M."/>
            <person name="Lipzen A."/>
            <person name="Daum C."/>
            <person name="Saski C.A."/>
            <person name="Payton A.C."/>
            <person name="Mcbreen J.C."/>
            <person name="Conrad R.E."/>
            <person name="Kollar L.M."/>
            <person name="Olsson S."/>
            <person name="Huttunen S."/>
            <person name="Landis J.B."/>
            <person name="Wickett N.J."/>
            <person name="Johnson M.G."/>
            <person name="Rensing S.A."/>
            <person name="Grimwood J."/>
            <person name="Schmutz J."/>
            <person name="Mcdaniel S.F."/>
        </authorList>
    </citation>
    <scope>NUCLEOTIDE SEQUENCE [LARGE SCALE GENOMIC DNA]</scope>
    <source>
        <strain evidence="2 3">R40</strain>
    </source>
</reference>
<name>A0A8T0GE40_CERPU</name>
<accession>A0A8T0GE40</accession>
<dbReference type="EMBL" id="CM026432">
    <property type="protein sequence ID" value="KAG0557300.1"/>
    <property type="molecule type" value="Genomic_DNA"/>
</dbReference>
<sequence length="68" mass="7881">MFFPTTLMLLFSIAHDLQELNYKLYLQSQPDRGMVLKSGLRLAGFHIGEEEEVSRRSNCSYGRRAQMV</sequence>
<keyword evidence="3" id="KW-1185">Reference proteome</keyword>
<feature type="chain" id="PRO_5035943688" evidence="1">
    <location>
        <begin position="20"/>
        <end position="68"/>
    </location>
</feature>
<evidence type="ECO:0000313" key="3">
    <source>
        <dbReference type="Proteomes" id="UP000822688"/>
    </source>
</evidence>
<evidence type="ECO:0000313" key="2">
    <source>
        <dbReference type="EMBL" id="KAG0557300.1"/>
    </source>
</evidence>
<dbReference type="AlphaFoldDB" id="A0A8T0GE40"/>
<gene>
    <name evidence="2" type="ORF">KC19_11G118200</name>
</gene>
<feature type="signal peptide" evidence="1">
    <location>
        <begin position="1"/>
        <end position="19"/>
    </location>
</feature>
<comment type="caution">
    <text evidence="2">The sequence shown here is derived from an EMBL/GenBank/DDBJ whole genome shotgun (WGS) entry which is preliminary data.</text>
</comment>
<proteinExistence type="predicted"/>
<keyword evidence="1" id="KW-0732">Signal</keyword>
<evidence type="ECO:0000256" key="1">
    <source>
        <dbReference type="SAM" id="SignalP"/>
    </source>
</evidence>